<sequence length="232" mass="26029">MKRILITGVGSGLGEALAKAYIEQGDTVYAIGREYPKEIYSHPRFFFFPYDLRETFTLQSSVKEFVNQHTFDLVILNAGILGEIKMLHESDLLDVKEVMEVNLWANKELIDVLSKFATVKQVVGISSGAAVNGSKGWGAYALSKSALNMLLSLYAKELPDIHFTALAPGIIRTPMVEHILEEVDETLYPSVKKLRENTIWTPKEGVQILIPAFEKLLDYESGSFLDIRTMKL</sequence>
<gene>
    <name evidence="3" type="ORF">AS592_08525</name>
</gene>
<accession>A0A151CH45</accession>
<evidence type="ECO:0000313" key="3">
    <source>
        <dbReference type="EMBL" id="KYJ86860.1"/>
    </source>
</evidence>
<dbReference type="GO" id="GO:0050664">
    <property type="term" value="F:oxidoreductase activity, acting on NAD(P)H, oxygen as acceptor"/>
    <property type="evidence" value="ECO:0007669"/>
    <property type="project" value="TreeGrafter"/>
</dbReference>
<dbReference type="OrthoDB" id="9797538at2"/>
<dbReference type="STRING" id="1630136.AS592_08525"/>
<dbReference type="PANTHER" id="PTHR43008:SF8">
    <property type="entry name" value="BENZIL REDUCTASE ((S)-BENZOIN FORMING) IRC24"/>
    <property type="match status" value="1"/>
</dbReference>
<dbReference type="EMBL" id="LNKT01000012">
    <property type="protein sequence ID" value="KYJ86860.1"/>
    <property type="molecule type" value="Genomic_DNA"/>
</dbReference>
<comment type="similarity">
    <text evidence="1">Belongs to the short-chain dehydrogenases/reductases (SDR) family.</text>
</comment>
<dbReference type="Pfam" id="PF00106">
    <property type="entry name" value="adh_short"/>
    <property type="match status" value="1"/>
</dbReference>
<dbReference type="RefSeq" id="WP_067330339.1">
    <property type="nucleotide sequence ID" value="NZ_LNKT01000012.1"/>
</dbReference>
<name>A0A151CH45_9BACT</name>
<reference evidence="3 4" key="1">
    <citation type="submission" date="2015-11" db="EMBL/GenBank/DDBJ databases">
        <title>Draft genome of Sulfurovum riftiae 1812E, a member of the Epsilonproteobacteria isolated from the tube of the deep-sea hydrothermal vent tubewom Riftia pachyptila.</title>
        <authorList>
            <person name="Vetriani C."/>
            <person name="Giovannelli D."/>
        </authorList>
    </citation>
    <scope>NUCLEOTIDE SEQUENCE [LARGE SCALE GENOMIC DNA]</scope>
    <source>
        <strain evidence="3 4">1812E</strain>
    </source>
</reference>
<protein>
    <submittedName>
        <fullName evidence="3">Short-chain dehydrogenase</fullName>
    </submittedName>
</protein>
<keyword evidence="2" id="KW-0560">Oxidoreductase</keyword>
<dbReference type="InterPro" id="IPR002347">
    <property type="entry name" value="SDR_fam"/>
</dbReference>
<proteinExistence type="inferred from homology"/>
<dbReference type="Gene3D" id="3.40.50.720">
    <property type="entry name" value="NAD(P)-binding Rossmann-like Domain"/>
    <property type="match status" value="1"/>
</dbReference>
<organism evidence="3 4">
    <name type="scientific">Sulfurovum riftiae</name>
    <dbReference type="NCBI Taxonomy" id="1630136"/>
    <lineage>
        <taxon>Bacteria</taxon>
        <taxon>Pseudomonadati</taxon>
        <taxon>Campylobacterota</taxon>
        <taxon>Epsilonproteobacteria</taxon>
        <taxon>Campylobacterales</taxon>
        <taxon>Sulfurovaceae</taxon>
        <taxon>Sulfurovum</taxon>
    </lineage>
</organism>
<comment type="caution">
    <text evidence="3">The sequence shown here is derived from an EMBL/GenBank/DDBJ whole genome shotgun (WGS) entry which is preliminary data.</text>
</comment>
<dbReference type="Proteomes" id="UP000075359">
    <property type="component" value="Unassembled WGS sequence"/>
</dbReference>
<dbReference type="PANTHER" id="PTHR43008">
    <property type="entry name" value="BENZIL REDUCTASE"/>
    <property type="match status" value="1"/>
</dbReference>
<dbReference type="AlphaFoldDB" id="A0A151CH45"/>
<dbReference type="PRINTS" id="PR00081">
    <property type="entry name" value="GDHRDH"/>
</dbReference>
<evidence type="ECO:0000313" key="4">
    <source>
        <dbReference type="Proteomes" id="UP000075359"/>
    </source>
</evidence>
<evidence type="ECO:0000256" key="2">
    <source>
        <dbReference type="ARBA" id="ARBA00023002"/>
    </source>
</evidence>
<dbReference type="SUPFAM" id="SSF51735">
    <property type="entry name" value="NAD(P)-binding Rossmann-fold domains"/>
    <property type="match status" value="1"/>
</dbReference>
<evidence type="ECO:0000256" key="1">
    <source>
        <dbReference type="ARBA" id="ARBA00006484"/>
    </source>
</evidence>
<dbReference type="InterPro" id="IPR036291">
    <property type="entry name" value="NAD(P)-bd_dom_sf"/>
</dbReference>
<keyword evidence="4" id="KW-1185">Reference proteome</keyword>